<sequence>LTKSVKDTETKTSQIEKTLKNSSLAIEDLNLENSVLEKENIDILLAVIFDNSNKENITTNNMQAKFTIEIEDPNLSKTLI</sequence>
<proteinExistence type="predicted"/>
<gene>
    <name evidence="1" type="ORF">SCALOS_LOCUS7252</name>
</gene>
<evidence type="ECO:0000313" key="1">
    <source>
        <dbReference type="EMBL" id="CAG8610028.1"/>
    </source>
</evidence>
<protein>
    <submittedName>
        <fullName evidence="1">6335_t:CDS:1</fullName>
    </submittedName>
</protein>
<name>A0ACA9MTC9_9GLOM</name>
<keyword evidence="2" id="KW-1185">Reference proteome</keyword>
<feature type="non-terminal residue" evidence="1">
    <location>
        <position position="1"/>
    </location>
</feature>
<accession>A0ACA9MTC9</accession>
<evidence type="ECO:0000313" key="2">
    <source>
        <dbReference type="Proteomes" id="UP000789860"/>
    </source>
</evidence>
<feature type="non-terminal residue" evidence="1">
    <location>
        <position position="80"/>
    </location>
</feature>
<dbReference type="EMBL" id="CAJVPM010015764">
    <property type="protein sequence ID" value="CAG8610028.1"/>
    <property type="molecule type" value="Genomic_DNA"/>
</dbReference>
<organism evidence="1 2">
    <name type="scientific">Scutellospora calospora</name>
    <dbReference type="NCBI Taxonomy" id="85575"/>
    <lineage>
        <taxon>Eukaryota</taxon>
        <taxon>Fungi</taxon>
        <taxon>Fungi incertae sedis</taxon>
        <taxon>Mucoromycota</taxon>
        <taxon>Glomeromycotina</taxon>
        <taxon>Glomeromycetes</taxon>
        <taxon>Diversisporales</taxon>
        <taxon>Gigasporaceae</taxon>
        <taxon>Scutellospora</taxon>
    </lineage>
</organism>
<reference evidence="1" key="1">
    <citation type="submission" date="2021-06" db="EMBL/GenBank/DDBJ databases">
        <authorList>
            <person name="Kallberg Y."/>
            <person name="Tangrot J."/>
            <person name="Rosling A."/>
        </authorList>
    </citation>
    <scope>NUCLEOTIDE SEQUENCE</scope>
    <source>
        <strain evidence="1">AU212A</strain>
    </source>
</reference>
<dbReference type="Proteomes" id="UP000789860">
    <property type="component" value="Unassembled WGS sequence"/>
</dbReference>
<comment type="caution">
    <text evidence="1">The sequence shown here is derived from an EMBL/GenBank/DDBJ whole genome shotgun (WGS) entry which is preliminary data.</text>
</comment>